<organism evidence="1 2">
    <name type="scientific">Bellilinea caldifistulae</name>
    <dbReference type="NCBI Taxonomy" id="360411"/>
    <lineage>
        <taxon>Bacteria</taxon>
        <taxon>Bacillati</taxon>
        <taxon>Chloroflexota</taxon>
        <taxon>Anaerolineae</taxon>
        <taxon>Anaerolineales</taxon>
        <taxon>Anaerolineaceae</taxon>
        <taxon>Bellilinea</taxon>
    </lineage>
</organism>
<keyword evidence="2" id="KW-1185">Reference proteome</keyword>
<accession>A0A0P6WZS8</accession>
<dbReference type="Proteomes" id="UP000050514">
    <property type="component" value="Unassembled WGS sequence"/>
</dbReference>
<dbReference type="RefSeq" id="WP_061913535.1">
    <property type="nucleotide sequence ID" value="NZ_DF967971.1"/>
</dbReference>
<name>A0A0P6WZS8_9CHLR</name>
<dbReference type="EMBL" id="LGHJ01000024">
    <property type="protein sequence ID" value="KPL72364.1"/>
    <property type="molecule type" value="Genomic_DNA"/>
</dbReference>
<evidence type="ECO:0000313" key="2">
    <source>
        <dbReference type="Proteomes" id="UP000050514"/>
    </source>
</evidence>
<proteinExistence type="predicted"/>
<reference evidence="1 2" key="1">
    <citation type="submission" date="2015-07" db="EMBL/GenBank/DDBJ databases">
        <title>Draft genome of Bellilinea caldifistulae DSM 17877.</title>
        <authorList>
            <person name="Hemp J."/>
            <person name="Ward L.M."/>
            <person name="Pace L.A."/>
            <person name="Fischer W.W."/>
        </authorList>
    </citation>
    <scope>NUCLEOTIDE SEQUENCE [LARGE SCALE GENOMIC DNA]</scope>
    <source>
        <strain evidence="1 2">GOMI-1</strain>
    </source>
</reference>
<gene>
    <name evidence="1" type="ORF">AC812_16205</name>
</gene>
<dbReference type="STRING" id="360411.AC812_16205"/>
<comment type="caution">
    <text evidence="1">The sequence shown here is derived from an EMBL/GenBank/DDBJ whole genome shotgun (WGS) entry which is preliminary data.</text>
</comment>
<protein>
    <submittedName>
        <fullName evidence="1">Uncharacterized protein</fullName>
    </submittedName>
</protein>
<evidence type="ECO:0000313" key="1">
    <source>
        <dbReference type="EMBL" id="KPL72364.1"/>
    </source>
</evidence>
<dbReference type="AlphaFoldDB" id="A0A0P6WZS8"/>
<sequence>MDWGGTKAGETLTRADNSSIAHSRRFVKVWLREFSSMPPPAPPPKPSAILGEVAVENFPLVPASLATAGDDRPEKKAGVG</sequence>